<accession>A0A255Z1Q1</accession>
<evidence type="ECO:0000313" key="3">
    <source>
        <dbReference type="Proteomes" id="UP000216991"/>
    </source>
</evidence>
<dbReference type="AlphaFoldDB" id="A0A255Z1Q1"/>
<dbReference type="InterPro" id="IPR029045">
    <property type="entry name" value="ClpP/crotonase-like_dom_sf"/>
</dbReference>
<dbReference type="GO" id="GO:0004658">
    <property type="term" value="F:propionyl-CoA carboxylase activity"/>
    <property type="evidence" value="ECO:0007669"/>
    <property type="project" value="TreeGrafter"/>
</dbReference>
<keyword evidence="3" id="KW-1185">Reference proteome</keyword>
<organism evidence="2 3">
    <name type="scientific">Sandarakinorhabdus cyanobacteriorum</name>
    <dbReference type="NCBI Taxonomy" id="1981098"/>
    <lineage>
        <taxon>Bacteria</taxon>
        <taxon>Pseudomonadati</taxon>
        <taxon>Pseudomonadota</taxon>
        <taxon>Alphaproteobacteria</taxon>
        <taxon>Sphingomonadales</taxon>
        <taxon>Sphingosinicellaceae</taxon>
        <taxon>Sandarakinorhabdus</taxon>
    </lineage>
</organism>
<dbReference type="PROSITE" id="PS50989">
    <property type="entry name" value="COA_CT_CTER"/>
    <property type="match status" value="1"/>
</dbReference>
<dbReference type="Gene3D" id="3.90.226.10">
    <property type="entry name" value="2-enoyl-CoA Hydratase, Chain A, domain 1"/>
    <property type="match status" value="2"/>
</dbReference>
<proteinExistence type="predicted"/>
<dbReference type="Proteomes" id="UP000216991">
    <property type="component" value="Unassembled WGS sequence"/>
</dbReference>
<feature type="domain" description="CoA carboxyltransferase C-terminal" evidence="1">
    <location>
        <begin position="269"/>
        <end position="518"/>
    </location>
</feature>
<dbReference type="RefSeq" id="WP_094472468.1">
    <property type="nucleotide sequence ID" value="NZ_NOXT01000058.1"/>
</dbReference>
<name>A0A255Z1Q1_9SPHN</name>
<dbReference type="Pfam" id="PF01039">
    <property type="entry name" value="Carboxyl_trans"/>
    <property type="match status" value="1"/>
</dbReference>
<dbReference type="PANTHER" id="PTHR43842">
    <property type="entry name" value="PROPIONYL-COA CARBOXYLASE BETA CHAIN"/>
    <property type="match status" value="1"/>
</dbReference>
<dbReference type="EMBL" id="NOXT01000058">
    <property type="protein sequence ID" value="OYQ35433.1"/>
    <property type="molecule type" value="Genomic_DNA"/>
</dbReference>
<dbReference type="PANTHER" id="PTHR43842:SF2">
    <property type="entry name" value="PROPIONYL-COA CARBOXYLASE BETA CHAIN, MITOCHONDRIAL"/>
    <property type="match status" value="1"/>
</dbReference>
<dbReference type="GO" id="GO:0016740">
    <property type="term" value="F:transferase activity"/>
    <property type="evidence" value="ECO:0007669"/>
    <property type="project" value="UniProtKB-KW"/>
</dbReference>
<evidence type="ECO:0000313" key="2">
    <source>
        <dbReference type="EMBL" id="OYQ35433.1"/>
    </source>
</evidence>
<comment type="caution">
    <text evidence="2">The sequence shown here is derived from an EMBL/GenBank/DDBJ whole genome shotgun (WGS) entry which is preliminary data.</text>
</comment>
<sequence length="518" mass="55593">MTESGWQTELAELEQRLAAARAMGGPDKLARQREQGRLNARERLAALADAGSFREIGALAGFASYDGDGAMTAFQPANFLFGRATIAGRPVVATADDFTVRGGAADASLHRKLSDAERLASEYGLPLIRMIEGTGGGGSVRTLESAGYTYIPEIPGWEHMTANLARVPVVAMGLGAVAGLGAGRMVMAHYSLLVDGMAQMFVAGPPVVAAAGEKCTKEELGGAAIHAGNGAVDDRVASEAEAFLRTRWFLSYLPSSVDELPARAPCHDPVTRAEEWLVGAVPRDPRRLYPVRPIVEAIVDRGSWFEIGREWGSGVVTGLARLDGWPVAVIASNPECLGGLWTAATARKVERMVDLADTFHLPLVQLVDNPGFLIGRRAEEEATIRWGSRALAAIYQSSVPWACVVLRKAYGMAGSGHAPADRFRWRMAWPSGDWGSLPIAGGLEAAYRAELEAADDPAAKLAEIRERLERVRSPFRTAEKYGVEAIIDPRTTRAELCQFANLAQRALKPGTKGRGLRP</sequence>
<dbReference type="InterPro" id="IPR034733">
    <property type="entry name" value="AcCoA_carboxyl_beta"/>
</dbReference>
<dbReference type="InterPro" id="IPR011763">
    <property type="entry name" value="COA_CT_C"/>
</dbReference>
<gene>
    <name evidence="2" type="ORF">CHU93_01630</name>
</gene>
<keyword evidence="2" id="KW-0808">Transferase</keyword>
<evidence type="ECO:0000259" key="1">
    <source>
        <dbReference type="PROSITE" id="PS50989"/>
    </source>
</evidence>
<dbReference type="OrthoDB" id="9803706at2"/>
<reference evidence="2 3" key="1">
    <citation type="submission" date="2017-07" db="EMBL/GenBank/DDBJ databases">
        <title>Sandarakinorhabdus cyanobacteriorum sp. nov., a novel bacterium isolated from cyanobacterial aggregates in a eutrophic lake.</title>
        <authorList>
            <person name="Cai H."/>
        </authorList>
    </citation>
    <scope>NUCLEOTIDE SEQUENCE [LARGE SCALE GENOMIC DNA]</scope>
    <source>
        <strain evidence="2 3">TH057</strain>
    </source>
</reference>
<dbReference type="SUPFAM" id="SSF52096">
    <property type="entry name" value="ClpP/crotonase"/>
    <property type="match status" value="2"/>
</dbReference>
<dbReference type="InterPro" id="IPR051047">
    <property type="entry name" value="AccD/PCCB"/>
</dbReference>
<protein>
    <submittedName>
        <fullName evidence="2">Methylmalonyl-CoA carboxyltransferase</fullName>
    </submittedName>
</protein>